<evidence type="ECO:0000313" key="3">
    <source>
        <dbReference type="Proteomes" id="UP000295083"/>
    </source>
</evidence>
<accession>A0A4R8QUD2</accession>
<keyword evidence="3" id="KW-1185">Reference proteome</keyword>
<protein>
    <submittedName>
        <fullName evidence="2">Uncharacterized protein</fullName>
    </submittedName>
</protein>
<evidence type="ECO:0000256" key="1">
    <source>
        <dbReference type="SAM" id="MobiDB-lite"/>
    </source>
</evidence>
<feature type="region of interest" description="Disordered" evidence="1">
    <location>
        <begin position="217"/>
        <end position="246"/>
    </location>
</feature>
<feature type="compositionally biased region" description="Basic and acidic residues" evidence="1">
    <location>
        <begin position="217"/>
        <end position="232"/>
    </location>
</feature>
<name>A0A4R8QUD2_9PEZI</name>
<dbReference type="AlphaFoldDB" id="A0A4R8QUD2"/>
<dbReference type="Proteomes" id="UP000295083">
    <property type="component" value="Unassembled WGS sequence"/>
</dbReference>
<proteinExistence type="predicted"/>
<evidence type="ECO:0000313" key="2">
    <source>
        <dbReference type="EMBL" id="TDZ39775.1"/>
    </source>
</evidence>
<dbReference type="EMBL" id="QAPG01000008">
    <property type="protein sequence ID" value="TDZ39775.1"/>
    <property type="molecule type" value="Genomic_DNA"/>
</dbReference>
<organism evidence="2 3">
    <name type="scientific">Colletotrichum spinosum</name>
    <dbReference type="NCBI Taxonomy" id="1347390"/>
    <lineage>
        <taxon>Eukaryota</taxon>
        <taxon>Fungi</taxon>
        <taxon>Dikarya</taxon>
        <taxon>Ascomycota</taxon>
        <taxon>Pezizomycotina</taxon>
        <taxon>Sordariomycetes</taxon>
        <taxon>Hypocreomycetidae</taxon>
        <taxon>Glomerellales</taxon>
        <taxon>Glomerellaceae</taxon>
        <taxon>Colletotrichum</taxon>
        <taxon>Colletotrichum orbiculare species complex</taxon>
    </lineage>
</organism>
<sequence>MTTTGRKHANTTGSWRRQPLGEHDHNIQRTHASSKIPIASDPLLRVKETGIPVRCAVVQTSPIKRQASDDAPPGHKQEVIPLYMELMVHDCNDPECSKLRGAITNAEIQSAEPTTRFSPQTRGNDFTEFYQQLKRVQTTPRRKSMLDYRKPHTNENNVKLDKDDEVNAPDRQCRGESAILHDPAVVRIGVREDSSKPTPRLNERFEELLRKLRISAKAEQKHEAKKLREGGPQDHVPPIPKPVAPDSFKQMNYEAYIEHRKATEPGYALKCKERQAKRALRNNAIKL</sequence>
<feature type="region of interest" description="Disordered" evidence="1">
    <location>
        <begin position="1"/>
        <end position="34"/>
    </location>
</feature>
<reference evidence="2 3" key="1">
    <citation type="submission" date="2018-11" db="EMBL/GenBank/DDBJ databases">
        <title>Genome sequence and assembly of Colletotrichum spinosum.</title>
        <authorList>
            <person name="Gan P."/>
            <person name="Shirasu K."/>
        </authorList>
    </citation>
    <scope>NUCLEOTIDE SEQUENCE [LARGE SCALE GENOMIC DNA]</scope>
    <source>
        <strain evidence="2 3">CBS 515.97</strain>
    </source>
</reference>
<comment type="caution">
    <text evidence="2">The sequence shown here is derived from an EMBL/GenBank/DDBJ whole genome shotgun (WGS) entry which is preliminary data.</text>
</comment>
<gene>
    <name evidence="2" type="ORF">C8035_v002175</name>
</gene>